<comment type="caution">
    <text evidence="2">The sequence shown here is derived from an EMBL/GenBank/DDBJ whole genome shotgun (WGS) entry which is preliminary data.</text>
</comment>
<dbReference type="EMBL" id="BAABGP010000037">
    <property type="protein sequence ID" value="GAA4492351.1"/>
    <property type="molecule type" value="Genomic_DNA"/>
</dbReference>
<proteinExistence type="predicted"/>
<keyword evidence="3" id="KW-1185">Reference proteome</keyword>
<reference evidence="3" key="1">
    <citation type="journal article" date="2019" name="Int. J. Syst. Evol. Microbiol.">
        <title>The Global Catalogue of Microorganisms (GCM) 10K type strain sequencing project: providing services to taxonomists for standard genome sequencing and annotation.</title>
        <authorList>
            <consortium name="The Broad Institute Genomics Platform"/>
            <consortium name="The Broad Institute Genome Sequencing Center for Infectious Disease"/>
            <person name="Wu L."/>
            <person name="Ma J."/>
        </authorList>
    </citation>
    <scope>NUCLEOTIDE SEQUENCE [LARGE SCALE GENOMIC DNA]</scope>
    <source>
        <strain evidence="3">JCM 17839</strain>
    </source>
</reference>
<dbReference type="SMART" id="SM00530">
    <property type="entry name" value="HTH_XRE"/>
    <property type="match status" value="1"/>
</dbReference>
<dbReference type="CDD" id="cd00093">
    <property type="entry name" value="HTH_XRE"/>
    <property type="match status" value="1"/>
</dbReference>
<dbReference type="Proteomes" id="UP001500731">
    <property type="component" value="Unassembled WGS sequence"/>
</dbReference>
<dbReference type="Gene3D" id="1.10.260.40">
    <property type="entry name" value="lambda repressor-like DNA-binding domains"/>
    <property type="match status" value="1"/>
</dbReference>
<accession>A0ABP8PTS1</accession>
<dbReference type="InterPro" id="IPR001387">
    <property type="entry name" value="Cro/C1-type_HTH"/>
</dbReference>
<dbReference type="SUPFAM" id="SSF47413">
    <property type="entry name" value="lambda repressor-like DNA-binding domains"/>
    <property type="match status" value="1"/>
</dbReference>
<evidence type="ECO:0000313" key="3">
    <source>
        <dbReference type="Proteomes" id="UP001500731"/>
    </source>
</evidence>
<organism evidence="2 3">
    <name type="scientific">Microbacterium panaciterrae</name>
    <dbReference type="NCBI Taxonomy" id="985759"/>
    <lineage>
        <taxon>Bacteria</taxon>
        <taxon>Bacillati</taxon>
        <taxon>Actinomycetota</taxon>
        <taxon>Actinomycetes</taxon>
        <taxon>Micrococcales</taxon>
        <taxon>Microbacteriaceae</taxon>
        <taxon>Microbacterium</taxon>
    </lineage>
</organism>
<evidence type="ECO:0000259" key="1">
    <source>
        <dbReference type="PROSITE" id="PS50943"/>
    </source>
</evidence>
<dbReference type="PROSITE" id="PS50943">
    <property type="entry name" value="HTH_CROC1"/>
    <property type="match status" value="1"/>
</dbReference>
<feature type="domain" description="HTH cro/C1-type" evidence="1">
    <location>
        <begin position="7"/>
        <end position="61"/>
    </location>
</feature>
<dbReference type="Pfam" id="PF13560">
    <property type="entry name" value="HTH_31"/>
    <property type="match status" value="1"/>
</dbReference>
<gene>
    <name evidence="2" type="ORF">GCM10023171_37340</name>
</gene>
<evidence type="ECO:0000313" key="2">
    <source>
        <dbReference type="EMBL" id="GAA4492351.1"/>
    </source>
</evidence>
<protein>
    <recommendedName>
        <fullName evidence="1">HTH cro/C1-type domain-containing protein</fullName>
    </recommendedName>
</protein>
<sequence>MVIAEQLTQLRRRRGIAATALGARTGIDTSAIYAFEHGRRDPRASTATAWANGLGARLLVVDTSGRASAAEALTLIRLELAQNDRNAATQVLLQLANSLHASDPLAVAALTVDEPTERLDGWSWAVAGIVEDESDRRGLPIPAWVTNTAGVPDAAWSPWAAELADLVDVDQVPEPLRRRGVLIESGELASA</sequence>
<name>A0ABP8PTS1_9MICO</name>
<dbReference type="InterPro" id="IPR010982">
    <property type="entry name" value="Lambda_DNA-bd_dom_sf"/>
</dbReference>